<gene>
    <name evidence="2" type="ORF">GCM10009640_00510</name>
</gene>
<comment type="caution">
    <text evidence="2">The sequence shown here is derived from an EMBL/GenBank/DDBJ whole genome shotgun (WGS) entry which is preliminary data.</text>
</comment>
<sequence>MLQLPALRALLAAAVVSLVAVTSAVAAPTAQAAPQLPAAQSPLGQAPAGQATEVRTPAAAPAPAVVQCYGDSMLDALCRPAPQALGATMPGVELHNFAIGGMTSTSIAIAAGLHQLSLSRPAVIPASGFVELAEPIGLVESAQLTGRVVMRASINGVEGLLNHRPDLSQPWRFEREGQGAAVAVPVGTPIQSLQRPRAGAASIVWAGTNNLERPDRVLQDVAAIVEAHQSVSDAPIWVVSVTPAWSDRWSERGRNRVEINAQLERWYGQRYIPLDEYLANGALYEAGIEPTRADRDAVEQGFNPRSFWLNEHDLTHLNFPGQMAAARLLDRFVTKGATLDSVRARFDAISTMDAAVSGSSVTVSGWAADHSDLFRSIQVGVTIDGRWMGATLADLPSDHLFAYGIPGRHGYSWRFDGLSPGEHLICSVAVGFGAGEDHFPPCRTVTVAARQQTTSADAASGSASASAPASAPATRAYEWTLEEADRSLAVAVQLDGRWHTAVRVDAAAAAGSGESTVWAALPRP</sequence>
<organism evidence="2 3">
    <name type="scientific">Agrococcus citreus</name>
    <dbReference type="NCBI Taxonomy" id="84643"/>
    <lineage>
        <taxon>Bacteria</taxon>
        <taxon>Bacillati</taxon>
        <taxon>Actinomycetota</taxon>
        <taxon>Actinomycetes</taxon>
        <taxon>Micrococcales</taxon>
        <taxon>Microbacteriaceae</taxon>
        <taxon>Agrococcus</taxon>
    </lineage>
</organism>
<accession>A0ABP4JA86</accession>
<keyword evidence="1" id="KW-0732">Signal</keyword>
<feature type="signal peptide" evidence="1">
    <location>
        <begin position="1"/>
        <end position="26"/>
    </location>
</feature>
<keyword evidence="3" id="KW-1185">Reference proteome</keyword>
<dbReference type="Proteomes" id="UP001501266">
    <property type="component" value="Unassembled WGS sequence"/>
</dbReference>
<evidence type="ECO:0000256" key="1">
    <source>
        <dbReference type="SAM" id="SignalP"/>
    </source>
</evidence>
<dbReference type="InterPro" id="IPR036514">
    <property type="entry name" value="SGNH_hydro_sf"/>
</dbReference>
<protein>
    <recommendedName>
        <fullName evidence="4">GDSL-like Lipase/Acylhydrolase family protein</fullName>
    </recommendedName>
</protein>
<dbReference type="SUPFAM" id="SSF52266">
    <property type="entry name" value="SGNH hydrolase"/>
    <property type="match status" value="1"/>
</dbReference>
<proteinExistence type="predicted"/>
<name>A0ABP4JA86_9MICO</name>
<dbReference type="EMBL" id="BAAAKK010000001">
    <property type="protein sequence ID" value="GAA1417050.1"/>
    <property type="molecule type" value="Genomic_DNA"/>
</dbReference>
<feature type="chain" id="PRO_5045281410" description="GDSL-like Lipase/Acylhydrolase family protein" evidence="1">
    <location>
        <begin position="27"/>
        <end position="524"/>
    </location>
</feature>
<evidence type="ECO:0000313" key="3">
    <source>
        <dbReference type="Proteomes" id="UP001501266"/>
    </source>
</evidence>
<dbReference type="Gene3D" id="3.40.50.1110">
    <property type="entry name" value="SGNH hydrolase"/>
    <property type="match status" value="1"/>
</dbReference>
<dbReference type="RefSeq" id="WP_343916171.1">
    <property type="nucleotide sequence ID" value="NZ_BAAAKK010000001.1"/>
</dbReference>
<evidence type="ECO:0000313" key="2">
    <source>
        <dbReference type="EMBL" id="GAA1417050.1"/>
    </source>
</evidence>
<evidence type="ECO:0008006" key="4">
    <source>
        <dbReference type="Google" id="ProtNLM"/>
    </source>
</evidence>
<reference evidence="3" key="1">
    <citation type="journal article" date="2019" name="Int. J. Syst. Evol. Microbiol.">
        <title>The Global Catalogue of Microorganisms (GCM) 10K type strain sequencing project: providing services to taxonomists for standard genome sequencing and annotation.</title>
        <authorList>
            <consortium name="The Broad Institute Genomics Platform"/>
            <consortium name="The Broad Institute Genome Sequencing Center for Infectious Disease"/>
            <person name="Wu L."/>
            <person name="Ma J."/>
        </authorList>
    </citation>
    <scope>NUCLEOTIDE SEQUENCE [LARGE SCALE GENOMIC DNA]</scope>
    <source>
        <strain evidence="3">JCM 12398</strain>
    </source>
</reference>